<protein>
    <submittedName>
        <fullName evidence="1">Uncharacterized protein</fullName>
    </submittedName>
</protein>
<organism evidence="1 2">
    <name type="scientific">Naganishia friedmannii</name>
    <dbReference type="NCBI Taxonomy" id="89922"/>
    <lineage>
        <taxon>Eukaryota</taxon>
        <taxon>Fungi</taxon>
        <taxon>Dikarya</taxon>
        <taxon>Basidiomycota</taxon>
        <taxon>Agaricomycotina</taxon>
        <taxon>Tremellomycetes</taxon>
        <taxon>Filobasidiales</taxon>
        <taxon>Filobasidiaceae</taxon>
        <taxon>Naganishia</taxon>
    </lineage>
</organism>
<reference evidence="1" key="1">
    <citation type="submission" date="2023-04" db="EMBL/GenBank/DDBJ databases">
        <title>Draft Genome sequencing of Naganishia species isolated from polar environments using Oxford Nanopore Technology.</title>
        <authorList>
            <person name="Leo P."/>
            <person name="Venkateswaran K."/>
        </authorList>
    </citation>
    <scope>NUCLEOTIDE SEQUENCE</scope>
    <source>
        <strain evidence="1">MNA-CCFEE 5423</strain>
    </source>
</reference>
<gene>
    <name evidence="1" type="ORF">QFC21_006885</name>
</gene>
<name>A0ACC2UZX4_9TREE</name>
<comment type="caution">
    <text evidence="1">The sequence shown here is derived from an EMBL/GenBank/DDBJ whole genome shotgun (WGS) entry which is preliminary data.</text>
</comment>
<evidence type="ECO:0000313" key="1">
    <source>
        <dbReference type="EMBL" id="KAJ9092383.1"/>
    </source>
</evidence>
<dbReference type="Proteomes" id="UP001227268">
    <property type="component" value="Unassembled WGS sequence"/>
</dbReference>
<proteinExistence type="predicted"/>
<evidence type="ECO:0000313" key="2">
    <source>
        <dbReference type="Proteomes" id="UP001227268"/>
    </source>
</evidence>
<accession>A0ACC2UZX4</accession>
<sequence length="229" mass="22891">MPHRQPASETSQQITTQATPTTQASPPSIIQPAVSTILITNEAGTQTIVVTEGGGVVTSTALGSAPAVTQTPSGQGGNAAPAVITQYVTARVTGTDAQGRTTTGESLEQVILTVTATAAGGSRESSVEPQVVTLTATNANQRATGGVVIVTLTESATSTEADGNQVIVVKTITSSIRYTRAGSTATIGSSGSLQTASSATSRPSTSRSLCTLAVGLVSASFVYGATVFF</sequence>
<keyword evidence="2" id="KW-1185">Reference proteome</keyword>
<dbReference type="EMBL" id="JASBWT010000039">
    <property type="protein sequence ID" value="KAJ9092383.1"/>
    <property type="molecule type" value="Genomic_DNA"/>
</dbReference>